<dbReference type="CDD" id="cd00215">
    <property type="entry name" value="PTS_IIA_lac"/>
    <property type="match status" value="1"/>
</dbReference>
<evidence type="ECO:0000256" key="4">
    <source>
        <dbReference type="ARBA" id="ARBA00022683"/>
    </source>
</evidence>
<evidence type="ECO:0000256" key="1">
    <source>
        <dbReference type="ARBA" id="ARBA00022448"/>
    </source>
</evidence>
<evidence type="ECO:0000256" key="2">
    <source>
        <dbReference type="ARBA" id="ARBA00022597"/>
    </source>
</evidence>
<accession>A0A1M6NI50</accession>
<dbReference type="STRING" id="1121298.SAMN05444401_0223"/>
<keyword evidence="2" id="KW-0762">Sugar transport</keyword>
<gene>
    <name evidence="8" type="ORF">SAMN05444401_0223</name>
</gene>
<evidence type="ECO:0000313" key="9">
    <source>
        <dbReference type="Proteomes" id="UP000184080"/>
    </source>
</evidence>
<dbReference type="GO" id="GO:0009401">
    <property type="term" value="P:phosphoenolpyruvate-dependent sugar phosphotransferase system"/>
    <property type="evidence" value="ECO:0007669"/>
    <property type="project" value="UniProtKB-KW"/>
</dbReference>
<dbReference type="Proteomes" id="UP000184080">
    <property type="component" value="Unassembled WGS sequence"/>
</dbReference>
<dbReference type="PIRSF" id="PIRSF000699">
    <property type="entry name" value="PTS_IILac_III"/>
    <property type="match status" value="1"/>
</dbReference>
<protein>
    <submittedName>
        <fullName evidence="8">PTS system, cellobiose-specific IIA component</fullName>
    </submittedName>
</protein>
<feature type="active site" description="Tele-phosphohistidine intermediate" evidence="5">
    <location>
        <position position="76"/>
    </location>
</feature>
<evidence type="ECO:0000256" key="6">
    <source>
        <dbReference type="PIRSR" id="PIRSR000699-2"/>
    </source>
</evidence>
<dbReference type="GO" id="GO:0046872">
    <property type="term" value="F:metal ion binding"/>
    <property type="evidence" value="ECO:0007669"/>
    <property type="project" value="UniProtKB-KW"/>
</dbReference>
<keyword evidence="6" id="KW-0479">Metal-binding</keyword>
<reference evidence="8 9" key="1">
    <citation type="submission" date="2016-11" db="EMBL/GenBank/DDBJ databases">
        <authorList>
            <person name="Jaros S."/>
            <person name="Januszkiewicz K."/>
            <person name="Wedrychowicz H."/>
        </authorList>
    </citation>
    <scope>NUCLEOTIDE SEQUENCE [LARGE SCALE GENOMIC DNA]</scope>
    <source>
        <strain evidence="8 9">DSM 21864</strain>
    </source>
</reference>
<feature type="modified residue" description="Phosphohistidine; by HPr" evidence="7">
    <location>
        <position position="76"/>
    </location>
</feature>
<dbReference type="Gene3D" id="1.20.58.80">
    <property type="entry name" value="Phosphotransferase system, lactose/cellobiose-type IIA subunit"/>
    <property type="match status" value="1"/>
</dbReference>
<proteinExistence type="predicted"/>
<dbReference type="SUPFAM" id="SSF46973">
    <property type="entry name" value="Enzyme IIa from lactose specific PTS, IIa-lac"/>
    <property type="match status" value="1"/>
</dbReference>
<keyword evidence="3" id="KW-0808">Transferase</keyword>
<evidence type="ECO:0000256" key="7">
    <source>
        <dbReference type="PROSITE-ProRule" id="PRU00418"/>
    </source>
</evidence>
<dbReference type="AlphaFoldDB" id="A0A1M6NI50"/>
<feature type="binding site" evidence="6">
    <location>
        <position position="79"/>
    </location>
    <ligand>
        <name>Mg(2+)</name>
        <dbReference type="ChEBI" id="CHEBI:18420"/>
        <note>ligand shared between all trimeric partners</note>
    </ligand>
</feature>
<comment type="cofactor">
    <cofactor evidence="6">
        <name>Mg(2+)</name>
        <dbReference type="ChEBI" id="CHEBI:18420"/>
    </cofactor>
    <text evidence="6">Binds 1 Mg(2+) ion per trimer.</text>
</comment>
<keyword evidence="4" id="KW-0598">Phosphotransferase system</keyword>
<organism evidence="8 9">
    <name type="scientific">Clostridium amylolyticum</name>
    <dbReference type="NCBI Taxonomy" id="1121298"/>
    <lineage>
        <taxon>Bacteria</taxon>
        <taxon>Bacillati</taxon>
        <taxon>Bacillota</taxon>
        <taxon>Clostridia</taxon>
        <taxon>Eubacteriales</taxon>
        <taxon>Clostridiaceae</taxon>
        <taxon>Clostridium</taxon>
    </lineage>
</organism>
<keyword evidence="9" id="KW-1185">Reference proteome</keyword>
<name>A0A1M6NI50_9CLOT</name>
<keyword evidence="6" id="KW-0460">Magnesium</keyword>
<dbReference type="PANTHER" id="PTHR34382:SF10">
    <property type="entry name" value="PTS SYSTEM OLIGO-BETA-MANNOSIDE-SPECIFIC EIIA COMPONENT"/>
    <property type="match status" value="1"/>
</dbReference>
<dbReference type="Pfam" id="PF02255">
    <property type="entry name" value="PTS_IIA"/>
    <property type="match status" value="1"/>
</dbReference>
<dbReference type="EMBL" id="FQZO01000011">
    <property type="protein sequence ID" value="SHJ95367.1"/>
    <property type="molecule type" value="Genomic_DNA"/>
</dbReference>
<sequence>MDELELACFQIISAAGIAKSSYIEAIKEAKKGNFNKARLCIDEGDVNYTQGHNVHSKLIQQEADDKKINFNLLLLHAEDQLMSVETCKIMASELIESYERIVALENRR</sequence>
<dbReference type="GO" id="GO:0016740">
    <property type="term" value="F:transferase activity"/>
    <property type="evidence" value="ECO:0007669"/>
    <property type="project" value="UniProtKB-KW"/>
</dbReference>
<dbReference type="RefSeq" id="WP_073012097.1">
    <property type="nucleotide sequence ID" value="NZ_FQZO01000011.1"/>
</dbReference>
<evidence type="ECO:0000256" key="5">
    <source>
        <dbReference type="PIRSR" id="PIRSR000699-1"/>
    </source>
</evidence>
<evidence type="ECO:0000313" key="8">
    <source>
        <dbReference type="EMBL" id="SHJ95367.1"/>
    </source>
</evidence>
<dbReference type="InterPro" id="IPR036542">
    <property type="entry name" value="PTS_IIA_lac/cel_sf"/>
</dbReference>
<dbReference type="InterPro" id="IPR003188">
    <property type="entry name" value="PTS_IIA_lac/cel"/>
</dbReference>
<keyword evidence="1" id="KW-0813">Transport</keyword>
<dbReference type="PANTHER" id="PTHR34382">
    <property type="entry name" value="PTS SYSTEM N,N'-DIACETYLCHITOBIOSE-SPECIFIC EIIA COMPONENT"/>
    <property type="match status" value="1"/>
</dbReference>
<dbReference type="OrthoDB" id="389577at2"/>
<dbReference type="PROSITE" id="PS51095">
    <property type="entry name" value="PTS_EIIA_TYPE_3"/>
    <property type="match status" value="1"/>
</dbReference>
<evidence type="ECO:0000256" key="3">
    <source>
        <dbReference type="ARBA" id="ARBA00022679"/>
    </source>
</evidence>